<dbReference type="Gene3D" id="1.10.340.70">
    <property type="match status" value="1"/>
</dbReference>
<comment type="caution">
    <text evidence="2">The sequence shown here is derived from an EMBL/GenBank/DDBJ whole genome shotgun (WGS) entry which is preliminary data.</text>
</comment>
<protein>
    <recommendedName>
        <fullName evidence="1">Integrase zinc-binding domain-containing protein</fullName>
    </recommendedName>
</protein>
<gene>
    <name evidence="2" type="ORF">EVAR_101373_1</name>
</gene>
<keyword evidence="3" id="KW-1185">Reference proteome</keyword>
<evidence type="ECO:0000313" key="3">
    <source>
        <dbReference type="Proteomes" id="UP000299102"/>
    </source>
</evidence>
<proteinExistence type="predicted"/>
<dbReference type="EMBL" id="BGZK01006219">
    <property type="protein sequence ID" value="GBP17134.1"/>
    <property type="molecule type" value="Genomic_DNA"/>
</dbReference>
<evidence type="ECO:0000259" key="1">
    <source>
        <dbReference type="Pfam" id="PF17921"/>
    </source>
</evidence>
<organism evidence="2 3">
    <name type="scientific">Eumeta variegata</name>
    <name type="common">Bagworm moth</name>
    <name type="synonym">Eumeta japonica</name>
    <dbReference type="NCBI Taxonomy" id="151549"/>
    <lineage>
        <taxon>Eukaryota</taxon>
        <taxon>Metazoa</taxon>
        <taxon>Ecdysozoa</taxon>
        <taxon>Arthropoda</taxon>
        <taxon>Hexapoda</taxon>
        <taxon>Insecta</taxon>
        <taxon>Pterygota</taxon>
        <taxon>Neoptera</taxon>
        <taxon>Endopterygota</taxon>
        <taxon>Lepidoptera</taxon>
        <taxon>Glossata</taxon>
        <taxon>Ditrysia</taxon>
        <taxon>Tineoidea</taxon>
        <taxon>Psychidae</taxon>
        <taxon>Oiketicinae</taxon>
        <taxon>Eumeta</taxon>
    </lineage>
</organism>
<name>A0A4C1TTA4_EUMVA</name>
<dbReference type="Proteomes" id="UP000299102">
    <property type="component" value="Unassembled WGS sequence"/>
</dbReference>
<feature type="domain" description="Integrase zinc-binding" evidence="1">
    <location>
        <begin position="71"/>
        <end position="100"/>
    </location>
</feature>
<dbReference type="AlphaFoldDB" id="A0A4C1TTA4"/>
<sequence>MPRSCTQSRKTGYRLFLMRPELSQKRPGKSCDTALSRIQVDEMMQQTHSRIDSRPKSLKKIEYWRNDTHENKIRLHYYWKGMTRDIARYVKRCKACQTNKIVVNGKERGIITPTPLKAFDRAGHKSDMVHKGPYKSNIKMLDNHGKTSVDVHELMLKFYKEGKSLRETGAIIGRSHNTVKYIITAKRLHLENRRNLEESSGISVSASTIRRTLHAKWSCMDEFKEKPYISPTDAGVESLPKIRKSV</sequence>
<reference evidence="2 3" key="1">
    <citation type="journal article" date="2019" name="Commun. Biol.">
        <title>The bagworm genome reveals a unique fibroin gene that provides high tensile strength.</title>
        <authorList>
            <person name="Kono N."/>
            <person name="Nakamura H."/>
            <person name="Ohtoshi R."/>
            <person name="Tomita M."/>
            <person name="Numata K."/>
            <person name="Arakawa K."/>
        </authorList>
    </citation>
    <scope>NUCLEOTIDE SEQUENCE [LARGE SCALE GENOMIC DNA]</scope>
</reference>
<dbReference type="OrthoDB" id="413122at2759"/>
<accession>A0A4C1TTA4</accession>
<dbReference type="Pfam" id="PF17921">
    <property type="entry name" value="Integrase_H2C2"/>
    <property type="match status" value="1"/>
</dbReference>
<dbReference type="InterPro" id="IPR041588">
    <property type="entry name" value="Integrase_H2C2"/>
</dbReference>
<evidence type="ECO:0000313" key="2">
    <source>
        <dbReference type="EMBL" id="GBP17134.1"/>
    </source>
</evidence>